<feature type="transmembrane region" description="Helical" evidence="6">
    <location>
        <begin position="1242"/>
        <end position="1262"/>
    </location>
</feature>
<evidence type="ECO:0000259" key="7">
    <source>
        <dbReference type="Pfam" id="PF04547"/>
    </source>
</evidence>
<dbReference type="RefSeq" id="XP_008863748.1">
    <property type="nucleotide sequence ID" value="XM_008865526.1"/>
</dbReference>
<feature type="transmembrane region" description="Helical" evidence="6">
    <location>
        <begin position="1383"/>
        <end position="1404"/>
    </location>
</feature>
<feature type="transmembrane region" description="Helical" evidence="6">
    <location>
        <begin position="1136"/>
        <end position="1158"/>
    </location>
</feature>
<evidence type="ECO:0000256" key="4">
    <source>
        <dbReference type="ARBA" id="ARBA00023136"/>
    </source>
</evidence>
<evidence type="ECO:0000256" key="3">
    <source>
        <dbReference type="ARBA" id="ARBA00022989"/>
    </source>
</evidence>
<organism evidence="8">
    <name type="scientific">Aphanomyces invadans</name>
    <dbReference type="NCBI Taxonomy" id="157072"/>
    <lineage>
        <taxon>Eukaryota</taxon>
        <taxon>Sar</taxon>
        <taxon>Stramenopiles</taxon>
        <taxon>Oomycota</taxon>
        <taxon>Saprolegniomycetes</taxon>
        <taxon>Saprolegniales</taxon>
        <taxon>Verrucalvaceae</taxon>
        <taxon>Aphanomyces</taxon>
    </lineage>
</organism>
<feature type="domain" description="Anoctamin transmembrane" evidence="7">
    <location>
        <begin position="975"/>
        <end position="1417"/>
    </location>
</feature>
<keyword evidence="3 6" id="KW-1133">Transmembrane helix</keyword>
<evidence type="ECO:0000256" key="1">
    <source>
        <dbReference type="ARBA" id="ARBA00004141"/>
    </source>
</evidence>
<evidence type="ECO:0000256" key="2">
    <source>
        <dbReference type="ARBA" id="ARBA00022692"/>
    </source>
</evidence>
<evidence type="ECO:0000256" key="6">
    <source>
        <dbReference type="SAM" id="Phobius"/>
    </source>
</evidence>
<accession>A0A024UN95</accession>
<feature type="transmembrane region" description="Helical" evidence="6">
    <location>
        <begin position="108"/>
        <end position="127"/>
    </location>
</feature>
<gene>
    <name evidence="8" type="ORF">H310_02118</name>
</gene>
<evidence type="ECO:0000256" key="5">
    <source>
        <dbReference type="SAM" id="MobiDB-lite"/>
    </source>
</evidence>
<dbReference type="Pfam" id="PF04547">
    <property type="entry name" value="Anoctamin"/>
    <property type="match status" value="1"/>
</dbReference>
<comment type="subcellular location">
    <subcellularLocation>
        <location evidence="1">Membrane</location>
        <topology evidence="1">Multi-pass membrane protein</topology>
    </subcellularLocation>
</comment>
<feature type="transmembrane region" description="Helical" evidence="6">
    <location>
        <begin position="986"/>
        <end position="1009"/>
    </location>
</feature>
<feature type="transmembrane region" description="Helical" evidence="6">
    <location>
        <begin position="446"/>
        <end position="465"/>
    </location>
</feature>
<feature type="transmembrane region" description="Helical" evidence="6">
    <location>
        <begin position="1294"/>
        <end position="1317"/>
    </location>
</feature>
<feature type="transmembrane region" description="Helical" evidence="6">
    <location>
        <begin position="1105"/>
        <end position="1124"/>
    </location>
</feature>
<dbReference type="PANTHER" id="PTHR12308:SF73">
    <property type="entry name" value="ANOCTAMIN"/>
    <property type="match status" value="1"/>
</dbReference>
<dbReference type="GeneID" id="20079168"/>
<feature type="transmembrane region" description="Helical" evidence="6">
    <location>
        <begin position="1348"/>
        <end position="1371"/>
    </location>
</feature>
<dbReference type="GO" id="GO:0016020">
    <property type="term" value="C:membrane"/>
    <property type="evidence" value="ECO:0007669"/>
    <property type="project" value="UniProtKB-SubCell"/>
</dbReference>
<dbReference type="GO" id="GO:0005254">
    <property type="term" value="F:chloride channel activity"/>
    <property type="evidence" value="ECO:0007669"/>
    <property type="project" value="TreeGrafter"/>
</dbReference>
<keyword evidence="4 6" id="KW-0472">Membrane</keyword>
<feature type="transmembrane region" description="Helical" evidence="6">
    <location>
        <begin position="327"/>
        <end position="349"/>
    </location>
</feature>
<reference evidence="8" key="1">
    <citation type="submission" date="2013-12" db="EMBL/GenBank/DDBJ databases">
        <title>The Genome Sequence of Aphanomyces invadans NJM9701.</title>
        <authorList>
            <consortium name="The Broad Institute Genomics Platform"/>
            <person name="Russ C."/>
            <person name="Tyler B."/>
            <person name="van West P."/>
            <person name="Dieguez-Uribeondo J."/>
            <person name="Young S.K."/>
            <person name="Zeng Q."/>
            <person name="Gargeya S."/>
            <person name="Fitzgerald M."/>
            <person name="Abouelleil A."/>
            <person name="Alvarado L."/>
            <person name="Chapman S.B."/>
            <person name="Gainer-Dewar J."/>
            <person name="Goldberg J."/>
            <person name="Griggs A."/>
            <person name="Gujja S."/>
            <person name="Hansen M."/>
            <person name="Howarth C."/>
            <person name="Imamovic A."/>
            <person name="Ireland A."/>
            <person name="Larimer J."/>
            <person name="McCowan C."/>
            <person name="Murphy C."/>
            <person name="Pearson M."/>
            <person name="Poon T.W."/>
            <person name="Priest M."/>
            <person name="Roberts A."/>
            <person name="Saif S."/>
            <person name="Shea T."/>
            <person name="Sykes S."/>
            <person name="Wortman J."/>
            <person name="Nusbaum C."/>
            <person name="Birren B."/>
        </authorList>
    </citation>
    <scope>NUCLEOTIDE SEQUENCE [LARGE SCALE GENOMIC DNA]</scope>
    <source>
        <strain evidence="8">NJM9701</strain>
    </source>
</reference>
<feature type="transmembrane region" description="Helical" evidence="6">
    <location>
        <begin position="1029"/>
        <end position="1046"/>
    </location>
</feature>
<sequence length="1593" mass="178098">MQRPTQKPWQFYFVMVFPNSAKIMHDELKTMVETTYHIQEKEISYLANLAAKHPRNNLPKPVSPFIAVFTNFLRRTNGLSLVLLWLLVGSVTYARVATEYGMLLDAPVLSFIYALIFLLGVTPYLGWKGAKTKSWVYLRYYDACIICFLAFLGLGVAGLEYFQADIGNALAIYEASTNHSTVQGTILFPRDDSSVDDMPHPVTTFIQAEADKAFVLFLQARFDAWFPQVVNTNATTSMMLATTNLMSLDPRPWLSRTFNVSAVLYPEPLTETPEWMTDFITTTCANTTLLDGTLLTGFVALPVQPTFKSCLRPILQFCVNTAQFVEMALLALAGLLVIQYGTLLLLKYVDPASSPDPSASTKKAMRKTSSVMHFFDAVLFVLGLGFLSIAGVGIYLVASRPDHVDIDTETRIMEGVSIGFCFVYGVLLCLSAALGCSPKLIQAQSFVLVLAVALQLVLSTAMYLVKTDIAALASSDFTAATWDETIVEMGLSHVFQKVEHAAAMNASSTSSLNILLHDFMDQECHAFTTAPTTVAPETIVPTTPLVPATPPLSTKNSTSSTAIVMAATIRPLTLPCRIHLASKIAAFVGWIVNAAGVVVTIQCILLARNLWTIVLLPRIHKLAGARRRPKRNGGPPTVPYTDDDGAPTTKETTIPFHVALDKYWESYPRGSANDATLAHARQQFTLEWLKVTGASSVHEKDALLTMSQFESIVRVLVLKRLVDKCGLEVGVNISRDGKHLYFKLTAPRKVVAEEAEARKYKLQVRNAVDPGLSFWTARQVAIENAVYDVHTAKQKLCALYGRHALTVVENQFFPNESLAQISRRINVHSREAMFADDAAAKSKKMPPPYRYTPFVPYFRKNAMQYLYQRHSTQLDLPTTDVAPSVFQVTDCMKLLHLVIHDELDTARMISNGLLEGYSCLHAASRFEWTNLLSLSNAWLTYWRPRQLHGEPDPDKRYFVNFLYRIYPFRQPLAEVRAYFGEQIALYFLWLGFYAQCLLIPVACSVLYVVLRHGNYHSYDVDPAMGGVHLRDMGLGLVILVWAFVYAKCWQRKNYMCAIAWGMNGIEDNEHDRADYYGTEQVNPITNEVERVFPSYMRVQLQATSAAVIGAIVTCFYTVVVSLFSLQPALVEAAGPLGGATLTSALQVVFIQINALYTSKIAHWLNDRENYRTQSEYEHYLIMKMFGLQSLNHFSAPFVVAFVKRTAMGCVNLHTPPSSSSISAISHGTNCLPELENLLFVMFVWRVMSNVLGMVMPIAQLVLGSRRTKPTDRYDLEYELSLDTYENTYEDYSEIVVQFGLFTLFIFPLPTSPIFAFVETAINLRMDAYKLCYCTRRPLPRNAQDIGAWFIYLGLLSRSCVAMNLGVLFLTASNFEHYSSQDRWTFYMLSVAVALVAYEVLWFVVPNRPENAATILERHEFLKQKYLFAYENSAAGAAGGGIGAFAHHEPSCQEMLDTLESYSADALTTLNTRVELLSRFNTLFAPKQSVTDDDSAPPHAIELTNAGCAPTALTGIDAIREAVRRSTGLFDDEDTMSEWYFAPQQLPPTSPSTSNHHDIHTHQSTHEATCAFVEDAEVEEYILREDDEDFADVL</sequence>
<dbReference type="InterPro" id="IPR007632">
    <property type="entry name" value="Anoctamin"/>
</dbReference>
<dbReference type="eggNOG" id="KOG2513">
    <property type="taxonomic scope" value="Eukaryota"/>
</dbReference>
<feature type="transmembrane region" description="Helical" evidence="6">
    <location>
        <begin position="584"/>
        <end position="607"/>
    </location>
</feature>
<protein>
    <recommendedName>
        <fullName evidence="7">Anoctamin transmembrane domain-containing protein</fullName>
    </recommendedName>
</protein>
<evidence type="ECO:0000313" key="8">
    <source>
        <dbReference type="EMBL" id="ETW07655.1"/>
    </source>
</evidence>
<proteinExistence type="predicted"/>
<feature type="transmembrane region" description="Helical" evidence="6">
    <location>
        <begin position="370"/>
        <end position="396"/>
    </location>
</feature>
<name>A0A024UN95_9STRA</name>
<dbReference type="VEuPathDB" id="FungiDB:H310_02118"/>
<feature type="transmembrane region" description="Helical" evidence="6">
    <location>
        <begin position="1179"/>
        <end position="1202"/>
    </location>
</feature>
<dbReference type="PANTHER" id="PTHR12308">
    <property type="entry name" value="ANOCTAMIN"/>
    <property type="match status" value="1"/>
</dbReference>
<feature type="transmembrane region" description="Helical" evidence="6">
    <location>
        <begin position="416"/>
        <end position="434"/>
    </location>
</feature>
<dbReference type="InterPro" id="IPR049452">
    <property type="entry name" value="Anoctamin_TM"/>
</dbReference>
<feature type="transmembrane region" description="Helical" evidence="6">
    <location>
        <begin position="139"/>
        <end position="159"/>
    </location>
</feature>
<feature type="region of interest" description="Disordered" evidence="5">
    <location>
        <begin position="625"/>
        <end position="650"/>
    </location>
</feature>
<feature type="transmembrane region" description="Helical" evidence="6">
    <location>
        <begin position="78"/>
        <end position="96"/>
    </location>
</feature>
<dbReference type="OrthoDB" id="296386at2759"/>
<dbReference type="EMBL" id="KI913954">
    <property type="protein sequence ID" value="ETW07655.1"/>
    <property type="molecule type" value="Genomic_DNA"/>
</dbReference>
<keyword evidence="2 6" id="KW-0812">Transmembrane</keyword>